<feature type="non-terminal residue" evidence="2">
    <location>
        <position position="1"/>
    </location>
</feature>
<feature type="compositionally biased region" description="Polar residues" evidence="1">
    <location>
        <begin position="1"/>
        <end position="11"/>
    </location>
</feature>
<feature type="compositionally biased region" description="Acidic residues" evidence="1">
    <location>
        <begin position="41"/>
        <end position="63"/>
    </location>
</feature>
<gene>
    <name evidence="2" type="ORF">FNK824_LOCUS691</name>
</gene>
<proteinExistence type="predicted"/>
<dbReference type="AlphaFoldDB" id="A0A818JWS0"/>
<accession>A0A818JWS0</accession>
<dbReference type="Proteomes" id="UP000663874">
    <property type="component" value="Unassembled WGS sequence"/>
</dbReference>
<protein>
    <submittedName>
        <fullName evidence="2">Uncharacterized protein</fullName>
    </submittedName>
</protein>
<organism evidence="2 3">
    <name type="scientific">Rotaria sordida</name>
    <dbReference type="NCBI Taxonomy" id="392033"/>
    <lineage>
        <taxon>Eukaryota</taxon>
        <taxon>Metazoa</taxon>
        <taxon>Spiralia</taxon>
        <taxon>Gnathifera</taxon>
        <taxon>Rotifera</taxon>
        <taxon>Eurotatoria</taxon>
        <taxon>Bdelloidea</taxon>
        <taxon>Philodinida</taxon>
        <taxon>Philodinidae</taxon>
        <taxon>Rotaria</taxon>
    </lineage>
</organism>
<name>A0A818JWS0_9BILA</name>
<reference evidence="2" key="1">
    <citation type="submission" date="2021-02" db="EMBL/GenBank/DDBJ databases">
        <authorList>
            <person name="Nowell W R."/>
        </authorList>
    </citation>
    <scope>NUCLEOTIDE SEQUENCE</scope>
</reference>
<evidence type="ECO:0000313" key="3">
    <source>
        <dbReference type="Proteomes" id="UP000663874"/>
    </source>
</evidence>
<dbReference type="EMBL" id="CAJOBE010000031">
    <property type="protein sequence ID" value="CAF3545628.1"/>
    <property type="molecule type" value="Genomic_DNA"/>
</dbReference>
<evidence type="ECO:0000313" key="2">
    <source>
        <dbReference type="EMBL" id="CAF3545628.1"/>
    </source>
</evidence>
<feature type="region of interest" description="Disordered" evidence="1">
    <location>
        <begin position="1"/>
        <end position="86"/>
    </location>
</feature>
<comment type="caution">
    <text evidence="2">The sequence shown here is derived from an EMBL/GenBank/DDBJ whole genome shotgun (WGS) entry which is preliminary data.</text>
</comment>
<evidence type="ECO:0000256" key="1">
    <source>
        <dbReference type="SAM" id="MobiDB-lite"/>
    </source>
</evidence>
<sequence length="133" mass="15414">MASNRQIQPIQSRRDSTESTSSLWEKVYQQFPSKKQNAPFADDENNDSLDDNPTIDDNDEYESESGTSLPIQISPPDLDINKSFQPWQTPTKQDYLIIIINNEENTKNVKQIIKNDFSQQGLRWTNTEEQLHP</sequence>